<organism evidence="1 2">
    <name type="scientific">Hibiscus sabdariffa</name>
    <name type="common">roselle</name>
    <dbReference type="NCBI Taxonomy" id="183260"/>
    <lineage>
        <taxon>Eukaryota</taxon>
        <taxon>Viridiplantae</taxon>
        <taxon>Streptophyta</taxon>
        <taxon>Embryophyta</taxon>
        <taxon>Tracheophyta</taxon>
        <taxon>Spermatophyta</taxon>
        <taxon>Magnoliopsida</taxon>
        <taxon>eudicotyledons</taxon>
        <taxon>Gunneridae</taxon>
        <taxon>Pentapetalae</taxon>
        <taxon>rosids</taxon>
        <taxon>malvids</taxon>
        <taxon>Malvales</taxon>
        <taxon>Malvaceae</taxon>
        <taxon>Malvoideae</taxon>
        <taxon>Hibiscus</taxon>
    </lineage>
</organism>
<dbReference type="Proteomes" id="UP001396334">
    <property type="component" value="Unassembled WGS sequence"/>
</dbReference>
<name>A0ABR2QAR9_9ROSI</name>
<evidence type="ECO:0000313" key="1">
    <source>
        <dbReference type="EMBL" id="KAK8997768.1"/>
    </source>
</evidence>
<comment type="caution">
    <text evidence="1">The sequence shown here is derived from an EMBL/GenBank/DDBJ whole genome shotgun (WGS) entry which is preliminary data.</text>
</comment>
<evidence type="ECO:0000313" key="2">
    <source>
        <dbReference type="Proteomes" id="UP001396334"/>
    </source>
</evidence>
<keyword evidence="2" id="KW-1185">Reference proteome</keyword>
<proteinExistence type="predicted"/>
<gene>
    <name evidence="1" type="ORF">V6N11_012306</name>
</gene>
<sequence>MKEHMKSTVQTFDEMLVPNYEAKELDSSATKVFNESSLKKYSEFVRPIILISEKVVDVGRKSKSEEMVVQEIDKNLLEESEVMSFPTSRATRALHFSEKGEGSYVIDNSLLIDKSCSLDSHSTLTQALVNYTIIMLVSPPVTDRIFKVRSTKDYDFRDPGIHVEHLQLLQVNLSKMYSRCFEVLKRNIPTYHDTRCKMDNYELRNASNGREPKPSNYLDGHFVQLLLIKIGVSTEVFCLILQYEIELTFAILSVNYAGIDESLLSQKMVIFYYENERWLLTLNVLIHGLEIDIAKTLMFVYVKLVTLHDERVRELWTFSRHCLFLKGDGKPPKVKNARLESLITP</sequence>
<accession>A0ABR2QAR9</accession>
<dbReference type="EMBL" id="JBBPBN010000042">
    <property type="protein sequence ID" value="KAK8997768.1"/>
    <property type="molecule type" value="Genomic_DNA"/>
</dbReference>
<reference evidence="1 2" key="1">
    <citation type="journal article" date="2024" name="G3 (Bethesda)">
        <title>Genome assembly of Hibiscus sabdariffa L. provides insights into metabolisms of medicinal natural products.</title>
        <authorList>
            <person name="Kim T."/>
        </authorList>
    </citation>
    <scope>NUCLEOTIDE SEQUENCE [LARGE SCALE GENOMIC DNA]</scope>
    <source>
        <strain evidence="1">TK-2024</strain>
        <tissue evidence="1">Old leaves</tissue>
    </source>
</reference>
<protein>
    <submittedName>
        <fullName evidence="1">Uncharacterized protein</fullName>
    </submittedName>
</protein>